<dbReference type="EMBL" id="CP012661">
    <property type="protein sequence ID" value="AMY71106.1"/>
    <property type="molecule type" value="Genomic_DNA"/>
</dbReference>
<dbReference type="AlphaFoldDB" id="A0A159Z6V6"/>
<evidence type="ECO:0000313" key="2">
    <source>
        <dbReference type="Proteomes" id="UP000076128"/>
    </source>
</evidence>
<dbReference type="STRING" id="1335048.AKL17_3884"/>
<evidence type="ECO:0000313" key="1">
    <source>
        <dbReference type="EMBL" id="AMY71106.1"/>
    </source>
</evidence>
<keyword evidence="2" id="KW-1185">Reference proteome</keyword>
<reference evidence="1 2" key="1">
    <citation type="submission" date="2015-09" db="EMBL/GenBank/DDBJ databases">
        <title>Complete genome sequence of Defluviimonas alba cai42t isolated from an oilfield in Xinjiang.</title>
        <authorList>
            <person name="Geng S."/>
            <person name="Pan X."/>
            <person name="Wu X."/>
        </authorList>
    </citation>
    <scope>NUCLEOTIDE SEQUENCE [LARGE SCALE GENOMIC DNA]</scope>
    <source>
        <strain evidence="2">cai42</strain>
    </source>
</reference>
<dbReference type="Proteomes" id="UP000076128">
    <property type="component" value="Chromosome"/>
</dbReference>
<gene>
    <name evidence="1" type="ORF">AKL17_3884</name>
</gene>
<dbReference type="KEGG" id="daa:AKL17_3884"/>
<protein>
    <submittedName>
        <fullName evidence="1">Uncharacterized protein</fullName>
    </submittedName>
</protein>
<accession>A0A159Z6V6</accession>
<sequence>MRKERWHWETAPPGLGTTPVFGRLPLAYLRKALRPAACVHVGARAVLAEAFSWLDSSLARSWPYGRGRGCRYASEFARRTPREVCKTVPVRKLRILNPAAPTGSMRSRLARMGDCGMVVYRDRQLDIPSTTDPKGWSMARSLPPRAHGPLYPDSTWVGLSNVLDGPKVVLVGANDAAVLNSYLGAYPAVRNCCAWCSTHRYCCSFSIVSANWPRSIGTAWAGVFPASTRCMAATSPLRPAP</sequence>
<proteinExistence type="predicted"/>
<name>A0A159Z6V6_9RHOB</name>
<organism evidence="1 2">
    <name type="scientific">Frigidibacter mobilis</name>
    <dbReference type="NCBI Taxonomy" id="1335048"/>
    <lineage>
        <taxon>Bacteria</taxon>
        <taxon>Pseudomonadati</taxon>
        <taxon>Pseudomonadota</taxon>
        <taxon>Alphaproteobacteria</taxon>
        <taxon>Rhodobacterales</taxon>
        <taxon>Paracoccaceae</taxon>
        <taxon>Frigidibacter</taxon>
    </lineage>
</organism>